<organism evidence="1 2">
    <name type="scientific">Pluteus cervinus</name>
    <dbReference type="NCBI Taxonomy" id="181527"/>
    <lineage>
        <taxon>Eukaryota</taxon>
        <taxon>Fungi</taxon>
        <taxon>Dikarya</taxon>
        <taxon>Basidiomycota</taxon>
        <taxon>Agaricomycotina</taxon>
        <taxon>Agaricomycetes</taxon>
        <taxon>Agaricomycetidae</taxon>
        <taxon>Agaricales</taxon>
        <taxon>Pluteineae</taxon>
        <taxon>Pluteaceae</taxon>
        <taxon>Pluteus</taxon>
    </lineage>
</organism>
<accession>A0ACD3AGV6</accession>
<gene>
    <name evidence="1" type="ORF">BDN72DRAFT_846221</name>
</gene>
<keyword evidence="2" id="KW-1185">Reference proteome</keyword>
<reference evidence="1 2" key="1">
    <citation type="journal article" date="2019" name="Nat. Ecol. Evol.">
        <title>Megaphylogeny resolves global patterns of mushroom evolution.</title>
        <authorList>
            <person name="Varga T."/>
            <person name="Krizsan K."/>
            <person name="Foldi C."/>
            <person name="Dima B."/>
            <person name="Sanchez-Garcia M."/>
            <person name="Sanchez-Ramirez S."/>
            <person name="Szollosi G.J."/>
            <person name="Szarkandi J.G."/>
            <person name="Papp V."/>
            <person name="Albert L."/>
            <person name="Andreopoulos W."/>
            <person name="Angelini C."/>
            <person name="Antonin V."/>
            <person name="Barry K.W."/>
            <person name="Bougher N.L."/>
            <person name="Buchanan P."/>
            <person name="Buyck B."/>
            <person name="Bense V."/>
            <person name="Catcheside P."/>
            <person name="Chovatia M."/>
            <person name="Cooper J."/>
            <person name="Damon W."/>
            <person name="Desjardin D."/>
            <person name="Finy P."/>
            <person name="Geml J."/>
            <person name="Haridas S."/>
            <person name="Hughes K."/>
            <person name="Justo A."/>
            <person name="Karasinski D."/>
            <person name="Kautmanova I."/>
            <person name="Kiss B."/>
            <person name="Kocsube S."/>
            <person name="Kotiranta H."/>
            <person name="LaButti K.M."/>
            <person name="Lechner B.E."/>
            <person name="Liimatainen K."/>
            <person name="Lipzen A."/>
            <person name="Lukacs Z."/>
            <person name="Mihaltcheva S."/>
            <person name="Morgado L.N."/>
            <person name="Niskanen T."/>
            <person name="Noordeloos M.E."/>
            <person name="Ohm R.A."/>
            <person name="Ortiz-Santana B."/>
            <person name="Ovrebo C."/>
            <person name="Racz N."/>
            <person name="Riley R."/>
            <person name="Savchenko A."/>
            <person name="Shiryaev A."/>
            <person name="Soop K."/>
            <person name="Spirin V."/>
            <person name="Szebenyi C."/>
            <person name="Tomsovsky M."/>
            <person name="Tulloss R.E."/>
            <person name="Uehling J."/>
            <person name="Grigoriev I.V."/>
            <person name="Vagvolgyi C."/>
            <person name="Papp T."/>
            <person name="Martin F.M."/>
            <person name="Miettinen O."/>
            <person name="Hibbett D.S."/>
            <person name="Nagy L.G."/>
        </authorList>
    </citation>
    <scope>NUCLEOTIDE SEQUENCE [LARGE SCALE GENOMIC DNA]</scope>
    <source>
        <strain evidence="1 2">NL-1719</strain>
    </source>
</reference>
<sequence length="81" mass="9073">MQSGAVHHRKRVSPRALSLSSSLLCCSKPHYPSLVSPLVVFPFVCPLLLLIVLEHISEPPEYDVPPLKRLTLALKMLKTWS</sequence>
<proteinExistence type="predicted"/>
<dbReference type="Proteomes" id="UP000308600">
    <property type="component" value="Unassembled WGS sequence"/>
</dbReference>
<dbReference type="EMBL" id="ML208457">
    <property type="protein sequence ID" value="TFK64890.1"/>
    <property type="molecule type" value="Genomic_DNA"/>
</dbReference>
<evidence type="ECO:0000313" key="1">
    <source>
        <dbReference type="EMBL" id="TFK64890.1"/>
    </source>
</evidence>
<name>A0ACD3AGV6_9AGAR</name>
<evidence type="ECO:0000313" key="2">
    <source>
        <dbReference type="Proteomes" id="UP000308600"/>
    </source>
</evidence>
<protein>
    <submittedName>
        <fullName evidence="1">Uncharacterized protein</fullName>
    </submittedName>
</protein>